<keyword evidence="3" id="KW-1185">Reference proteome</keyword>
<name>G5K6C5_9STRE</name>
<organism evidence="1 3">
    <name type="scientific">Streptococcus ictaluri 707-05</name>
    <dbReference type="NCBI Taxonomy" id="764299"/>
    <lineage>
        <taxon>Bacteria</taxon>
        <taxon>Bacillati</taxon>
        <taxon>Bacillota</taxon>
        <taxon>Bacilli</taxon>
        <taxon>Lactobacillales</taxon>
        <taxon>Streptococcaceae</taxon>
        <taxon>Streptococcus</taxon>
    </lineage>
</organism>
<evidence type="ECO:0000313" key="2">
    <source>
        <dbReference type="EMBL" id="EHI70807.1"/>
    </source>
</evidence>
<protein>
    <submittedName>
        <fullName evidence="1">Uncharacterized protein</fullName>
    </submittedName>
</protein>
<dbReference type="Proteomes" id="UP000003330">
    <property type="component" value="Unassembled WGS sequence"/>
</dbReference>
<comment type="caution">
    <text evidence="1">The sequence shown here is derived from an EMBL/GenBank/DDBJ whole genome shotgun (WGS) entry which is preliminary data.</text>
</comment>
<accession>G5K6C5</accession>
<gene>
    <name evidence="1" type="ORF">STRIC_0612</name>
    <name evidence="2" type="ORF">STRIC_0931</name>
</gene>
<evidence type="ECO:0000313" key="3">
    <source>
        <dbReference type="Proteomes" id="UP000003330"/>
    </source>
</evidence>
<dbReference type="EMBL" id="AEUX02000001">
    <property type="protein sequence ID" value="EHI70807.1"/>
    <property type="molecule type" value="Genomic_DNA"/>
</dbReference>
<dbReference type="EMBL" id="AEUX02000008">
    <property type="protein sequence ID" value="EHI68557.1"/>
    <property type="molecule type" value="Genomic_DNA"/>
</dbReference>
<dbReference type="AlphaFoldDB" id="G5K6C5"/>
<dbReference type="STRING" id="764299.STRIC_0612"/>
<reference evidence="1 3" key="1">
    <citation type="journal article" date="2014" name="Int. J. Syst. Evol. Microbiol.">
        <title>Phylogenomics and the dynamic genome evolution of the genus Streptococcus.</title>
        <authorList>
            <consortium name="The Broad Institute Genome Sequencing Platform"/>
            <person name="Richards V.P."/>
            <person name="Palmer S.R."/>
            <person name="Pavinski Bitar P.D."/>
            <person name="Qin X."/>
            <person name="Weinstock G.M."/>
            <person name="Highlander S.K."/>
            <person name="Town C.D."/>
            <person name="Burne R.A."/>
            <person name="Stanhope M.J."/>
        </authorList>
    </citation>
    <scope>NUCLEOTIDE SEQUENCE [LARGE SCALE GENOMIC DNA]</scope>
    <source>
        <strain evidence="1 3">707-05</strain>
    </source>
</reference>
<evidence type="ECO:0000313" key="1">
    <source>
        <dbReference type="EMBL" id="EHI68557.1"/>
    </source>
</evidence>
<sequence length="41" mass="4883">MRSWKRGDVMTQEEIDQMIEDWVENGFSSELKQLIPEKEIG</sequence>
<proteinExistence type="predicted"/>